<reference evidence="2 3" key="1">
    <citation type="submission" date="2017-06" db="EMBL/GenBank/DDBJ databases">
        <authorList>
            <person name="Kim H.J."/>
            <person name="Triplett B.A."/>
        </authorList>
    </citation>
    <scope>NUCLEOTIDE SEQUENCE [LARGE SCALE GENOMIC DNA]</scope>
    <source>
        <strain evidence="2 3">DSM 14713</strain>
    </source>
</reference>
<keyword evidence="3" id="KW-1185">Reference proteome</keyword>
<dbReference type="Proteomes" id="UP000217289">
    <property type="component" value="Chromosome"/>
</dbReference>
<protein>
    <submittedName>
        <fullName evidence="2">Uncharacterized protein</fullName>
    </submittedName>
</protein>
<accession>A0A250IIY2</accession>
<evidence type="ECO:0000313" key="2">
    <source>
        <dbReference type="EMBL" id="ATB31218.1"/>
    </source>
</evidence>
<name>A0A250IIY2_9BACT</name>
<feature type="compositionally biased region" description="Low complexity" evidence="1">
    <location>
        <begin position="47"/>
        <end position="58"/>
    </location>
</feature>
<gene>
    <name evidence="2" type="ORF">MEBOL_004680</name>
</gene>
<evidence type="ECO:0000313" key="3">
    <source>
        <dbReference type="Proteomes" id="UP000217289"/>
    </source>
</evidence>
<dbReference type="AlphaFoldDB" id="A0A250IIY2"/>
<dbReference type="RefSeq" id="WP_095979567.1">
    <property type="nucleotide sequence ID" value="NZ_CP022163.1"/>
</dbReference>
<dbReference type="EMBL" id="CP022163">
    <property type="protein sequence ID" value="ATB31218.1"/>
    <property type="molecule type" value="Genomic_DNA"/>
</dbReference>
<dbReference type="KEGG" id="mbd:MEBOL_004680"/>
<evidence type="ECO:0000256" key="1">
    <source>
        <dbReference type="SAM" id="MobiDB-lite"/>
    </source>
</evidence>
<proteinExistence type="predicted"/>
<feature type="region of interest" description="Disordered" evidence="1">
    <location>
        <begin position="1"/>
        <end position="73"/>
    </location>
</feature>
<dbReference type="OrthoDB" id="5505283at2"/>
<organism evidence="2 3">
    <name type="scientific">Melittangium boletus DSM 14713</name>
    <dbReference type="NCBI Taxonomy" id="1294270"/>
    <lineage>
        <taxon>Bacteria</taxon>
        <taxon>Pseudomonadati</taxon>
        <taxon>Myxococcota</taxon>
        <taxon>Myxococcia</taxon>
        <taxon>Myxococcales</taxon>
        <taxon>Cystobacterineae</taxon>
        <taxon>Archangiaceae</taxon>
        <taxon>Melittangium</taxon>
    </lineage>
</organism>
<sequence length="250" mass="27715">MRIQSPGTPAPRIPTARTESPSVAARNTVRSPATGAPTRSQDVFEPARAQAPAAAAKGHAARNLPAEIPTGTPDYYRQRAEDFRRRNPGMEPPAYYMEYGQKYCDRFSSLGPKDLTPEGLQWRDRTLNALQEAIETKRMEDPVGFAQLERDPEAFKKFAYDSHPDAYVDSGLYNLPVQDLMKIGTTPDIKDLLTQDGVRQVIDALGKMSPGDVVNVARESVEELVNDVKSIFPSGIKLPEIKLPHLSLPW</sequence>